<reference evidence="3" key="1">
    <citation type="journal article" date="2014" name="Front. Microbiol.">
        <title>High frequency of phylogenetically diverse reductive dehalogenase-homologous genes in deep subseafloor sedimentary metagenomes.</title>
        <authorList>
            <person name="Kawai M."/>
            <person name="Futagami T."/>
            <person name="Toyoda A."/>
            <person name="Takaki Y."/>
            <person name="Nishi S."/>
            <person name="Hori S."/>
            <person name="Arai W."/>
            <person name="Tsubouchi T."/>
            <person name="Morono Y."/>
            <person name="Uchiyama I."/>
            <person name="Ito T."/>
            <person name="Fujiyama A."/>
            <person name="Inagaki F."/>
            <person name="Takami H."/>
        </authorList>
    </citation>
    <scope>NUCLEOTIDE SEQUENCE</scope>
    <source>
        <strain evidence="3">Expedition CK06-06</strain>
    </source>
</reference>
<keyword evidence="2" id="KW-0808">Transferase</keyword>
<evidence type="ECO:0000256" key="1">
    <source>
        <dbReference type="ARBA" id="ARBA00009892"/>
    </source>
</evidence>
<dbReference type="GO" id="GO:0005737">
    <property type="term" value="C:cytoplasm"/>
    <property type="evidence" value="ECO:0007669"/>
    <property type="project" value="TreeGrafter"/>
</dbReference>
<dbReference type="SUPFAM" id="SSF52467">
    <property type="entry name" value="DHS-like NAD/FAD-binding domain"/>
    <property type="match status" value="1"/>
</dbReference>
<dbReference type="GO" id="GO:0034038">
    <property type="term" value="F:deoxyhypusine synthase activity"/>
    <property type="evidence" value="ECO:0007669"/>
    <property type="project" value="TreeGrafter"/>
</dbReference>
<evidence type="ECO:0000313" key="3">
    <source>
        <dbReference type="EMBL" id="GAJ20947.1"/>
    </source>
</evidence>
<comment type="caution">
    <text evidence="3">The sequence shown here is derived from an EMBL/GenBank/DDBJ whole genome shotgun (WGS) entry which is preliminary data.</text>
</comment>
<dbReference type="PANTHER" id="PTHR11703:SF2">
    <property type="entry name" value="DEOXYHYPUSINE SYNTHASE-LIKE PROTEIN"/>
    <property type="match status" value="1"/>
</dbReference>
<accession>X1VMS8</accession>
<dbReference type="Pfam" id="PF01916">
    <property type="entry name" value="DS"/>
    <property type="match status" value="1"/>
</dbReference>
<gene>
    <name evidence="3" type="ORF">S12H4_55367</name>
</gene>
<sequence length="196" mass="22164">MIMPNENIKKKLKNVNQFKIDKNDDIVDLIQSLKNTGFNAKRLALACEIYKEMILDKKCIKFFGLAGALVPAGMQRVIHDFVEEGFIDVLVTTGASLTHDIAETLGYHHLQGEVKIDDYELHKQDLNRIYDVYLPNKVYEGIEDYVKNLDIPDENMPVSSFIKLLGDQLPDNDSSILKICAKKNVPIFCPAFTDSG</sequence>
<name>X1VMS8_9ZZZZ</name>
<dbReference type="InterPro" id="IPR002773">
    <property type="entry name" value="Deoxyhypusine_synthase"/>
</dbReference>
<dbReference type="InterPro" id="IPR036982">
    <property type="entry name" value="Deoxyhypusine_synthase_sf"/>
</dbReference>
<evidence type="ECO:0008006" key="4">
    <source>
        <dbReference type="Google" id="ProtNLM"/>
    </source>
</evidence>
<dbReference type="PANTHER" id="PTHR11703">
    <property type="entry name" value="DEOXYHYPUSINE SYNTHASE"/>
    <property type="match status" value="1"/>
</dbReference>
<dbReference type="AlphaFoldDB" id="X1VMS8"/>
<evidence type="ECO:0000256" key="2">
    <source>
        <dbReference type="ARBA" id="ARBA00022679"/>
    </source>
</evidence>
<dbReference type="InterPro" id="IPR029035">
    <property type="entry name" value="DHS-like_NAD/FAD-binding_dom"/>
</dbReference>
<organism evidence="3">
    <name type="scientific">marine sediment metagenome</name>
    <dbReference type="NCBI Taxonomy" id="412755"/>
    <lineage>
        <taxon>unclassified sequences</taxon>
        <taxon>metagenomes</taxon>
        <taxon>ecological metagenomes</taxon>
    </lineage>
</organism>
<comment type="similarity">
    <text evidence="1">Belongs to the deoxyhypusine synthase family.</text>
</comment>
<proteinExistence type="inferred from homology"/>
<dbReference type="Gene3D" id="3.40.910.10">
    <property type="entry name" value="Deoxyhypusine synthase"/>
    <property type="match status" value="1"/>
</dbReference>
<dbReference type="EMBL" id="BARW01035513">
    <property type="protein sequence ID" value="GAJ20947.1"/>
    <property type="molecule type" value="Genomic_DNA"/>
</dbReference>
<feature type="non-terminal residue" evidence="3">
    <location>
        <position position="196"/>
    </location>
</feature>
<protein>
    <recommendedName>
        <fullName evidence="4">Deoxyhypusine synthase</fullName>
    </recommendedName>
</protein>